<keyword evidence="7" id="KW-0812">Transmembrane</keyword>
<evidence type="ECO:0000259" key="11">
    <source>
        <dbReference type="PROSITE" id="PS51753"/>
    </source>
</evidence>
<evidence type="ECO:0000259" key="8">
    <source>
        <dbReference type="PROSITE" id="PS50111"/>
    </source>
</evidence>
<evidence type="ECO:0000256" key="7">
    <source>
        <dbReference type="SAM" id="Phobius"/>
    </source>
</evidence>
<dbReference type="Gene3D" id="1.10.287.950">
    <property type="entry name" value="Methyl-accepting chemotaxis protein"/>
    <property type="match status" value="1"/>
</dbReference>
<dbReference type="KEGG" id="mthr:MSTHT_1833"/>
<dbReference type="PATRIC" id="fig|523844.20.peg.2263"/>
<evidence type="ECO:0000313" key="13">
    <source>
        <dbReference type="Proteomes" id="UP000066529"/>
    </source>
</evidence>
<comment type="similarity">
    <text evidence="4">Belongs to the methyl-accepting chemotaxis (MCP) protein family.</text>
</comment>
<dbReference type="RefSeq" id="WP_231588062.1">
    <property type="nucleotide sequence ID" value="NZ_CP009501.1"/>
</dbReference>
<sequence length="705" mass="77882">MGIEAEKLEVRVRVKKMYKTTKIGHVVIGFALLLILIFFVGYTGYQGMSDVEKKSRAIQNMTFIMNNMQGALGAQEYYVIHGDPHYKNETYRRLDLVPTQAAISKEIYLGYLDPANQERMDAVLETSKKFRENFDSYVAAENEETALRTDIVSNGELILQKADEIYQDQMLQYEQYQENDSSSEILQQKLSNAQEAQKVSILAMRAQNEYQSYIITSENEHAENFDRLMEDIIEVTGDLKEQMVEPEDVERGDSIIASAREIQTAFDRLKVLKERKAAEMQNMALIAAEVEGIAQEASADQKARLDTLITDSMNKIFLVTFLSILIGALLVFVILNVYRKPIYELLEAAERISEGDLNVQIKGNSRSEISQLSEAFKSMVESLQSLIKGIQESSIHLSTLSEEMSASSEEVASASRKISDTAAEISNGAEIQSAKIVDITHAMRDMTHNIQEIADNTQKVSKNTNLVNNTVNNIGDASREILSKMDLIRSSVDETQNVIMDLDSKSQQIYEIVTLITRIADQTNMLALNAAIEAARAGEHGRGFSVVADEVRKLADESGRAANSISKLIDEIRSSISETVESIEASKKDVQIGSQSVSNAVEMVAGIVSTINEITNMIEDIAAATEEQSASIEEITSTLEDISSISEQSAAGTQETAAALEEQSASMSELANMASDLSLLGEKMRKATEKFKLGDSKEGSESTVG</sequence>
<dbReference type="SMART" id="SM00304">
    <property type="entry name" value="HAMP"/>
    <property type="match status" value="1"/>
</dbReference>
<dbReference type="CDD" id="cd06225">
    <property type="entry name" value="HAMP"/>
    <property type="match status" value="1"/>
</dbReference>
<dbReference type="STRING" id="523844.MSTHT_1833"/>
<organism evidence="12 13">
    <name type="scientific">Methanosarcina thermophila (strain ATCC 43570 / DSM 1825 / OCM 12 / VKM B-1830 / TM-1)</name>
    <dbReference type="NCBI Taxonomy" id="523844"/>
    <lineage>
        <taxon>Archaea</taxon>
        <taxon>Methanobacteriati</taxon>
        <taxon>Methanobacteriota</taxon>
        <taxon>Stenosarchaea group</taxon>
        <taxon>Methanomicrobia</taxon>
        <taxon>Methanosarcinales</taxon>
        <taxon>Methanosarcinaceae</taxon>
        <taxon>Methanosarcina</taxon>
    </lineage>
</organism>
<keyword evidence="7" id="KW-0472">Membrane</keyword>
<dbReference type="InterPro" id="IPR032255">
    <property type="entry name" value="HBM"/>
</dbReference>
<feature type="transmembrane region" description="Helical" evidence="7">
    <location>
        <begin position="23"/>
        <end position="45"/>
    </location>
</feature>
<evidence type="ECO:0000256" key="4">
    <source>
        <dbReference type="ARBA" id="ARBA00029447"/>
    </source>
</evidence>
<evidence type="ECO:0000256" key="6">
    <source>
        <dbReference type="SAM" id="MobiDB-lite"/>
    </source>
</evidence>
<dbReference type="GO" id="GO:0007165">
    <property type="term" value="P:signal transduction"/>
    <property type="evidence" value="ECO:0007669"/>
    <property type="project" value="UniProtKB-KW"/>
</dbReference>
<proteinExistence type="inferred from homology"/>
<keyword evidence="2" id="KW-0997">Cell inner membrane</keyword>
<dbReference type="CDD" id="cd11386">
    <property type="entry name" value="MCP_signal"/>
    <property type="match status" value="1"/>
</dbReference>
<protein>
    <submittedName>
        <fullName evidence="12">Methyl-accepting chemotaxis protein</fullName>
    </submittedName>
</protein>
<feature type="compositionally biased region" description="Polar residues" evidence="6">
    <location>
        <begin position="646"/>
        <end position="656"/>
    </location>
</feature>
<dbReference type="GO" id="GO:0005886">
    <property type="term" value="C:plasma membrane"/>
    <property type="evidence" value="ECO:0007669"/>
    <property type="project" value="UniProtKB-SubCell"/>
</dbReference>
<dbReference type="Gene3D" id="6.10.340.10">
    <property type="match status" value="1"/>
</dbReference>
<feature type="domain" description="Methyl-accepting transducer" evidence="8">
    <location>
        <begin position="407"/>
        <end position="643"/>
    </location>
</feature>
<dbReference type="AlphaFoldDB" id="A0A0E3KZ39"/>
<dbReference type="PROSITE" id="PS50111">
    <property type="entry name" value="CHEMOTAXIS_TRANSDUC_2"/>
    <property type="match status" value="1"/>
</dbReference>
<comment type="subcellular location">
    <subcellularLocation>
        <location evidence="1">Cell inner membrane</location>
        <topology evidence="1">Multi-pass membrane protein</topology>
    </subcellularLocation>
</comment>
<evidence type="ECO:0000256" key="1">
    <source>
        <dbReference type="ARBA" id="ARBA00004429"/>
    </source>
</evidence>
<dbReference type="GeneID" id="41602792"/>
<feature type="transmembrane region" description="Helical" evidence="7">
    <location>
        <begin position="316"/>
        <end position="338"/>
    </location>
</feature>
<dbReference type="SUPFAM" id="SSF58104">
    <property type="entry name" value="Methyl-accepting chemotaxis protein (MCP) signaling domain"/>
    <property type="match status" value="1"/>
</dbReference>
<feature type="domain" description="T-SNARE coiled-coil homology" evidence="9">
    <location>
        <begin position="594"/>
        <end position="656"/>
    </location>
</feature>
<dbReference type="InterPro" id="IPR004089">
    <property type="entry name" value="MCPsignal_dom"/>
</dbReference>
<evidence type="ECO:0000259" key="9">
    <source>
        <dbReference type="PROSITE" id="PS50192"/>
    </source>
</evidence>
<dbReference type="PROSITE" id="PS50885">
    <property type="entry name" value="HAMP"/>
    <property type="match status" value="1"/>
</dbReference>
<keyword evidence="7" id="KW-1133">Transmembrane helix</keyword>
<dbReference type="PROSITE" id="PS50192">
    <property type="entry name" value="T_SNARE"/>
    <property type="match status" value="1"/>
</dbReference>
<dbReference type="HOGENOM" id="CLU_000445_107_19_2"/>
<reference evidence="12 13" key="1">
    <citation type="submission" date="2014-07" db="EMBL/GenBank/DDBJ databases">
        <title>Methanogenic archaea and the global carbon cycle.</title>
        <authorList>
            <person name="Henriksen J.R."/>
            <person name="Luke J."/>
            <person name="Reinhart S."/>
            <person name="Benedict M.N."/>
            <person name="Youngblut N.D."/>
            <person name="Metcalf M.E."/>
            <person name="Whitaker R.J."/>
            <person name="Metcalf W.W."/>
        </authorList>
    </citation>
    <scope>NUCLEOTIDE SEQUENCE [LARGE SCALE GENOMIC DNA]</scope>
    <source>
        <strain evidence="13">ATCC 43570 / DSM 1825 / OCM 12 / VKM B-1830 / TM-1</strain>
    </source>
</reference>
<dbReference type="InterPro" id="IPR003660">
    <property type="entry name" value="HAMP_dom"/>
</dbReference>
<evidence type="ECO:0000256" key="3">
    <source>
        <dbReference type="ARBA" id="ARBA00023224"/>
    </source>
</evidence>
<dbReference type="FunFam" id="1.10.287.950:FF:000001">
    <property type="entry name" value="Methyl-accepting chemotaxis sensory transducer"/>
    <property type="match status" value="1"/>
</dbReference>
<dbReference type="Proteomes" id="UP000066529">
    <property type="component" value="Chromosome"/>
</dbReference>
<dbReference type="Pfam" id="PF00672">
    <property type="entry name" value="HAMP"/>
    <property type="match status" value="1"/>
</dbReference>
<dbReference type="PANTHER" id="PTHR32089:SF112">
    <property type="entry name" value="LYSOZYME-LIKE PROTEIN-RELATED"/>
    <property type="match status" value="1"/>
</dbReference>
<feature type="domain" description="HBM" evidence="11">
    <location>
        <begin position="53"/>
        <end position="309"/>
    </location>
</feature>
<dbReference type="EMBL" id="CP009501">
    <property type="protein sequence ID" value="AKB13591.1"/>
    <property type="molecule type" value="Genomic_DNA"/>
</dbReference>
<evidence type="ECO:0000256" key="2">
    <source>
        <dbReference type="ARBA" id="ARBA00022519"/>
    </source>
</evidence>
<feature type="domain" description="HAMP" evidence="10">
    <location>
        <begin position="336"/>
        <end position="388"/>
    </location>
</feature>
<accession>A0A0E3KZ39</accession>
<evidence type="ECO:0000313" key="12">
    <source>
        <dbReference type="EMBL" id="AKB13591.1"/>
    </source>
</evidence>
<dbReference type="InterPro" id="IPR000727">
    <property type="entry name" value="T_SNARE_dom"/>
</dbReference>
<dbReference type="SMART" id="SM01358">
    <property type="entry name" value="HBM"/>
    <property type="match status" value="1"/>
</dbReference>
<dbReference type="SMART" id="SM00283">
    <property type="entry name" value="MA"/>
    <property type="match status" value="1"/>
</dbReference>
<gene>
    <name evidence="12" type="ORF">MSTHT_1833</name>
</gene>
<name>A0A0E3KZ39_METTT</name>
<keyword evidence="2" id="KW-1003">Cell membrane</keyword>
<dbReference type="PROSITE" id="PS51753">
    <property type="entry name" value="HBM"/>
    <property type="match status" value="1"/>
</dbReference>
<dbReference type="PANTHER" id="PTHR32089">
    <property type="entry name" value="METHYL-ACCEPTING CHEMOTAXIS PROTEIN MCPB"/>
    <property type="match status" value="1"/>
</dbReference>
<keyword evidence="3 5" id="KW-0807">Transducer</keyword>
<evidence type="ECO:0000259" key="10">
    <source>
        <dbReference type="PROSITE" id="PS50885"/>
    </source>
</evidence>
<evidence type="ECO:0000256" key="5">
    <source>
        <dbReference type="PROSITE-ProRule" id="PRU00284"/>
    </source>
</evidence>
<feature type="region of interest" description="Disordered" evidence="6">
    <location>
        <begin position="646"/>
        <end position="665"/>
    </location>
</feature>
<dbReference type="Pfam" id="PF00015">
    <property type="entry name" value="MCPsignal"/>
    <property type="match status" value="1"/>
</dbReference>